<comment type="caution">
    <text evidence="1">The sequence shown here is derived from an EMBL/GenBank/DDBJ whole genome shotgun (WGS) entry which is preliminary data.</text>
</comment>
<name>A0A8E2B9T1_9PSEU</name>
<dbReference type="EMBL" id="JACJHR010000195">
    <property type="protein sequence ID" value="MBB2506461.1"/>
    <property type="molecule type" value="Genomic_DNA"/>
</dbReference>
<dbReference type="Proteomes" id="UP000550260">
    <property type="component" value="Unassembled WGS sequence"/>
</dbReference>
<evidence type="ECO:0000313" key="1">
    <source>
        <dbReference type="EMBL" id="MBB2506461.1"/>
    </source>
</evidence>
<reference evidence="1 2" key="1">
    <citation type="submission" date="2020-08" db="EMBL/GenBank/DDBJ databases">
        <title>Amycolatopsis echigonensis JCM 21831.</title>
        <authorList>
            <person name="Tedsree N."/>
            <person name="Kuncharoen N."/>
            <person name="Likhitwitayawuid K."/>
            <person name="Tanasupawat S."/>
        </authorList>
    </citation>
    <scope>NUCLEOTIDE SEQUENCE [LARGE SCALE GENOMIC DNA]</scope>
    <source>
        <strain evidence="1 2">JCM 21831</strain>
    </source>
</reference>
<proteinExistence type="predicted"/>
<dbReference type="AlphaFoldDB" id="A0A8E2B9T1"/>
<sequence>MALVRSDRLTATARAMLYAVRAGLLARAGRHSEALDETAQPDACFAEHAGSTGKALIPLALTTADPSSSMERLATAVRSHTETYPPSRVFSQIRLSRLLFATGHPAEALAPGIAAVDNAATIQSMRVATELAGLSRTAQLHHNDDTRPLRHAVASITIEATA</sequence>
<protein>
    <submittedName>
        <fullName evidence="1">Uncharacterized protein</fullName>
    </submittedName>
</protein>
<accession>A0A8E2B9T1</accession>
<evidence type="ECO:0000313" key="2">
    <source>
        <dbReference type="Proteomes" id="UP000550260"/>
    </source>
</evidence>
<organism evidence="1 2">
    <name type="scientific">Amycolatopsis echigonensis</name>
    <dbReference type="NCBI Taxonomy" id="2576905"/>
    <lineage>
        <taxon>Bacteria</taxon>
        <taxon>Bacillati</taxon>
        <taxon>Actinomycetota</taxon>
        <taxon>Actinomycetes</taxon>
        <taxon>Pseudonocardiales</taxon>
        <taxon>Pseudonocardiaceae</taxon>
        <taxon>Amycolatopsis</taxon>
    </lineage>
</organism>
<gene>
    <name evidence="1" type="ORF">H5411_46085</name>
</gene>
<dbReference type="RefSeq" id="WP_183127972.1">
    <property type="nucleotide sequence ID" value="NZ_JACJHR010000195.1"/>
</dbReference>